<dbReference type="PROSITE" id="PS00211">
    <property type="entry name" value="ABC_TRANSPORTER_1"/>
    <property type="match status" value="1"/>
</dbReference>
<proteinExistence type="predicted"/>
<dbReference type="InterPro" id="IPR027417">
    <property type="entry name" value="P-loop_NTPase"/>
</dbReference>
<feature type="domain" description="ABC transporter" evidence="3">
    <location>
        <begin position="4"/>
        <end position="248"/>
    </location>
</feature>
<organism evidence="4">
    <name type="scientific">marine sediment metagenome</name>
    <dbReference type="NCBI Taxonomy" id="412755"/>
    <lineage>
        <taxon>unclassified sequences</taxon>
        <taxon>metagenomes</taxon>
        <taxon>ecological metagenomes</taxon>
    </lineage>
</organism>
<dbReference type="InterPro" id="IPR017871">
    <property type="entry name" value="ABC_transporter-like_CS"/>
</dbReference>
<dbReference type="InterPro" id="IPR010230">
    <property type="entry name" value="FeS-cluster_ATPase_SufC"/>
</dbReference>
<sequence>MSSLTIKDLKVEVSGKEVLKGLNLTVGHETVAIMGPNGSGKSTLAHTLAGHPNYKVTNGEILCGDTNLLNMSIEERALNGLFMGFQYPVEIPGVNNMYFMKAMVNAQRKHKGYTPYDAVEFMEFIKAQANLVGIDDQLLYRAVNEGFSGGEKKRNEVLQYLVLEPVISIFDEIDSGLDIDAMKEVAFGINSLNVLSSIHIKILITHYPRILEYVHPDSVHILVDGRIVKSGDKSLAEKIGRDGYAWLG</sequence>
<dbReference type="EMBL" id="LAZR01009956">
    <property type="protein sequence ID" value="KKM69628.1"/>
    <property type="molecule type" value="Genomic_DNA"/>
</dbReference>
<evidence type="ECO:0000313" key="4">
    <source>
        <dbReference type="EMBL" id="KKM69628.1"/>
    </source>
</evidence>
<dbReference type="SMART" id="SM00382">
    <property type="entry name" value="AAA"/>
    <property type="match status" value="1"/>
</dbReference>
<dbReference type="InterPro" id="IPR003593">
    <property type="entry name" value="AAA+_ATPase"/>
</dbReference>
<keyword evidence="2" id="KW-0067">ATP-binding</keyword>
<dbReference type="PANTHER" id="PTHR43204:SF1">
    <property type="entry name" value="ABC TRANSPORTER I FAMILY MEMBER 6, CHLOROPLASTIC"/>
    <property type="match status" value="1"/>
</dbReference>
<dbReference type="AlphaFoldDB" id="A0A0F9JJ46"/>
<evidence type="ECO:0000259" key="3">
    <source>
        <dbReference type="PROSITE" id="PS50893"/>
    </source>
</evidence>
<dbReference type="GO" id="GO:0016887">
    <property type="term" value="F:ATP hydrolysis activity"/>
    <property type="evidence" value="ECO:0007669"/>
    <property type="project" value="InterPro"/>
</dbReference>
<dbReference type="PROSITE" id="PS50893">
    <property type="entry name" value="ABC_TRANSPORTER_2"/>
    <property type="match status" value="1"/>
</dbReference>
<evidence type="ECO:0000256" key="2">
    <source>
        <dbReference type="ARBA" id="ARBA00022840"/>
    </source>
</evidence>
<reference evidence="4" key="1">
    <citation type="journal article" date="2015" name="Nature">
        <title>Complex archaea that bridge the gap between prokaryotes and eukaryotes.</title>
        <authorList>
            <person name="Spang A."/>
            <person name="Saw J.H."/>
            <person name="Jorgensen S.L."/>
            <person name="Zaremba-Niedzwiedzka K."/>
            <person name="Martijn J."/>
            <person name="Lind A.E."/>
            <person name="van Eijk R."/>
            <person name="Schleper C."/>
            <person name="Guy L."/>
            <person name="Ettema T.J."/>
        </authorList>
    </citation>
    <scope>NUCLEOTIDE SEQUENCE</scope>
</reference>
<dbReference type="GO" id="GO:0005524">
    <property type="term" value="F:ATP binding"/>
    <property type="evidence" value="ECO:0007669"/>
    <property type="project" value="UniProtKB-KW"/>
</dbReference>
<dbReference type="Pfam" id="PF00005">
    <property type="entry name" value="ABC_tran"/>
    <property type="match status" value="1"/>
</dbReference>
<accession>A0A0F9JJ46</accession>
<dbReference type="InterPro" id="IPR003439">
    <property type="entry name" value="ABC_transporter-like_ATP-bd"/>
</dbReference>
<dbReference type="NCBIfam" id="TIGR01978">
    <property type="entry name" value="sufC"/>
    <property type="match status" value="1"/>
</dbReference>
<comment type="caution">
    <text evidence="4">The sequence shown here is derived from an EMBL/GenBank/DDBJ whole genome shotgun (WGS) entry which is preliminary data.</text>
</comment>
<keyword evidence="1" id="KW-0547">Nucleotide-binding</keyword>
<name>A0A0F9JJ46_9ZZZZ</name>
<evidence type="ECO:0000256" key="1">
    <source>
        <dbReference type="ARBA" id="ARBA00022741"/>
    </source>
</evidence>
<dbReference type="CDD" id="cd03217">
    <property type="entry name" value="ABC_FeS_Assembly"/>
    <property type="match status" value="1"/>
</dbReference>
<dbReference type="PANTHER" id="PTHR43204">
    <property type="entry name" value="ABC TRANSPORTER I FAMILY MEMBER 6, CHLOROPLASTIC"/>
    <property type="match status" value="1"/>
</dbReference>
<protein>
    <recommendedName>
        <fullName evidence="3">ABC transporter domain-containing protein</fullName>
    </recommendedName>
</protein>
<dbReference type="SUPFAM" id="SSF52540">
    <property type="entry name" value="P-loop containing nucleoside triphosphate hydrolases"/>
    <property type="match status" value="1"/>
</dbReference>
<dbReference type="Gene3D" id="3.40.50.300">
    <property type="entry name" value="P-loop containing nucleotide triphosphate hydrolases"/>
    <property type="match status" value="1"/>
</dbReference>
<gene>
    <name evidence="4" type="ORF">LCGC14_1448840</name>
</gene>